<dbReference type="Gene3D" id="2.30.22.10">
    <property type="entry name" value="Head domain of nucleotide exchange factor GrpE"/>
    <property type="match status" value="1"/>
</dbReference>
<name>A0A5K7ZQC6_9BACT</name>
<organism evidence="2 3">
    <name type="scientific">Desulfosarcina ovata subsp. sediminis</name>
    <dbReference type="NCBI Taxonomy" id="885957"/>
    <lineage>
        <taxon>Bacteria</taxon>
        <taxon>Pseudomonadati</taxon>
        <taxon>Thermodesulfobacteriota</taxon>
        <taxon>Desulfobacteria</taxon>
        <taxon>Desulfobacterales</taxon>
        <taxon>Desulfosarcinaceae</taxon>
        <taxon>Desulfosarcina</taxon>
    </lineage>
</organism>
<dbReference type="GO" id="GO:0000774">
    <property type="term" value="F:adenyl-nucleotide exchange factor activity"/>
    <property type="evidence" value="ECO:0007669"/>
    <property type="project" value="InterPro"/>
</dbReference>
<dbReference type="InterPro" id="IPR009012">
    <property type="entry name" value="GrpE_head"/>
</dbReference>
<protein>
    <recommendedName>
        <fullName evidence="4">Protein GrpE</fullName>
    </recommendedName>
</protein>
<dbReference type="GO" id="GO:0042803">
    <property type="term" value="F:protein homodimerization activity"/>
    <property type="evidence" value="ECO:0007669"/>
    <property type="project" value="InterPro"/>
</dbReference>
<accession>A0A5K7ZQC6</accession>
<evidence type="ECO:0000256" key="1">
    <source>
        <dbReference type="ARBA" id="ARBA00023186"/>
    </source>
</evidence>
<sequence>MTRNIRRGWQWCFQTWIAPSLRHTATLFLHWAASANDPSAASGKWKEKAMDDFSSWLAALPDTGPDGEPDPQACDLYTLLTEFAALRQEINLQTRQQRKTLRSQTELAEQFGRIGEQLDARIAHLDQIRDALCQGIEEKTAAAFFDIRDALVRGEKATRSVAGKRGFWRRAPKGIDTLAEGYAMARRRFDHALDQLGITPIVTTGRPFDATCMRAVDKRHVADSAPGIVIEEIAGGFIRAEKVLRTAEVVVNA</sequence>
<gene>
    <name evidence="2" type="ORF">DSCO28_29750</name>
</gene>
<evidence type="ECO:0000313" key="3">
    <source>
        <dbReference type="Proteomes" id="UP000425960"/>
    </source>
</evidence>
<dbReference type="EMBL" id="AP021876">
    <property type="protein sequence ID" value="BBO82409.1"/>
    <property type="molecule type" value="Genomic_DNA"/>
</dbReference>
<dbReference type="SUPFAM" id="SSF51064">
    <property type="entry name" value="Head domain of nucleotide exchange factor GrpE"/>
    <property type="match status" value="1"/>
</dbReference>
<dbReference type="GO" id="GO:0051087">
    <property type="term" value="F:protein-folding chaperone binding"/>
    <property type="evidence" value="ECO:0007669"/>
    <property type="project" value="InterPro"/>
</dbReference>
<dbReference type="AlphaFoldDB" id="A0A5K7ZQC6"/>
<dbReference type="Proteomes" id="UP000425960">
    <property type="component" value="Chromosome"/>
</dbReference>
<evidence type="ECO:0008006" key="4">
    <source>
        <dbReference type="Google" id="ProtNLM"/>
    </source>
</evidence>
<dbReference type="PROSITE" id="PS01071">
    <property type="entry name" value="GRPE"/>
    <property type="match status" value="1"/>
</dbReference>
<dbReference type="InterPro" id="IPR000740">
    <property type="entry name" value="GrpE"/>
</dbReference>
<dbReference type="KEGG" id="dov:DSCO28_29750"/>
<evidence type="ECO:0000313" key="2">
    <source>
        <dbReference type="EMBL" id="BBO82409.1"/>
    </source>
</evidence>
<reference evidence="2 3" key="1">
    <citation type="submission" date="2019-11" db="EMBL/GenBank/DDBJ databases">
        <title>Comparative genomics of hydrocarbon-degrading Desulfosarcina strains.</title>
        <authorList>
            <person name="Watanabe M."/>
            <person name="Kojima H."/>
            <person name="Fukui M."/>
        </authorList>
    </citation>
    <scope>NUCLEOTIDE SEQUENCE [LARGE SCALE GENOMIC DNA]</scope>
    <source>
        <strain evidence="2 3">28bB2T</strain>
    </source>
</reference>
<proteinExistence type="predicted"/>
<dbReference type="GO" id="GO:0006457">
    <property type="term" value="P:protein folding"/>
    <property type="evidence" value="ECO:0007669"/>
    <property type="project" value="InterPro"/>
</dbReference>
<dbReference type="Pfam" id="PF01025">
    <property type="entry name" value="GrpE"/>
    <property type="match status" value="1"/>
</dbReference>
<keyword evidence="1" id="KW-0143">Chaperone</keyword>